<feature type="region of interest" description="Disordered" evidence="2">
    <location>
        <begin position="295"/>
        <end position="516"/>
    </location>
</feature>
<dbReference type="InterPro" id="IPR018797">
    <property type="entry name" value="FAM98"/>
</dbReference>
<feature type="compositionally biased region" description="Gly residues" evidence="2">
    <location>
        <begin position="333"/>
        <end position="366"/>
    </location>
</feature>
<dbReference type="OMA" id="TEKQWFA"/>
<evidence type="ECO:0000256" key="2">
    <source>
        <dbReference type="SAM" id="MobiDB-lite"/>
    </source>
</evidence>
<dbReference type="STRING" id="104421.E1ZVE7"/>
<reference evidence="3 4" key="1">
    <citation type="journal article" date="2010" name="Science">
        <title>Genomic comparison of the ants Camponotus floridanus and Harpegnathos saltator.</title>
        <authorList>
            <person name="Bonasio R."/>
            <person name="Zhang G."/>
            <person name="Ye C."/>
            <person name="Mutti N.S."/>
            <person name="Fang X."/>
            <person name="Qin N."/>
            <person name="Donahue G."/>
            <person name="Yang P."/>
            <person name="Li Q."/>
            <person name="Li C."/>
            <person name="Zhang P."/>
            <person name="Huang Z."/>
            <person name="Berger S.L."/>
            <person name="Reinberg D."/>
            <person name="Wang J."/>
            <person name="Liebig J."/>
        </authorList>
    </citation>
    <scope>NUCLEOTIDE SEQUENCE [LARGE SCALE GENOMIC DNA]</scope>
    <source>
        <strain evidence="4">C129</strain>
    </source>
</reference>
<dbReference type="KEGG" id="cfo:105259322"/>
<feature type="compositionally biased region" description="Low complexity" evidence="2">
    <location>
        <begin position="498"/>
        <end position="507"/>
    </location>
</feature>
<gene>
    <name evidence="3" type="ORF">EAG_06346</name>
</gene>
<keyword evidence="4" id="KW-1185">Reference proteome</keyword>
<dbReference type="GO" id="GO:0072669">
    <property type="term" value="C:tRNA-splicing ligase complex"/>
    <property type="evidence" value="ECO:0007669"/>
    <property type="project" value="TreeGrafter"/>
</dbReference>
<feature type="compositionally biased region" description="Low complexity" evidence="2">
    <location>
        <begin position="419"/>
        <end position="454"/>
    </location>
</feature>
<dbReference type="FunCoup" id="E1ZVE7">
    <property type="interactions" value="1224"/>
</dbReference>
<dbReference type="EMBL" id="GL434492">
    <property type="protein sequence ID" value="EFN74857.1"/>
    <property type="molecule type" value="Genomic_DNA"/>
</dbReference>
<feature type="compositionally biased region" description="Polar residues" evidence="2">
    <location>
        <begin position="374"/>
        <end position="390"/>
    </location>
</feature>
<sequence length="516" mass="57351">MEERLLQILEDVGYTGVMLDVNKLSQALKLGAKSPDFTSLVGWFAEQLATFIDIDETVHTTTSADDASSFLLELSFFLKEIGCVNEKLMTGHVNQRLSNESERAILIEFLAAELMACKLLEVKCPKEEKQMEVTIDESDTARSLKNILVTLKFQKPPDNISPEFLFSKLETKLSETLKTVSTDHLGKPLIDVELSAKQWEELNKLQEAMHKEYTIRRDMLLKRLDVTVQSFLWSDKIKLQEHEVNTRYEDKRMTLKNEPKVTMADLLAARDDLAVIEKTSNASVRKNTRSKINSVIIGAVPDRGGRPYEQEPPPPEMPPWQKDRVQGPQSFQGGRGGGSGDRGGRGGGGRGGGRGGGGGGNAGSGGYRDHKDTSSNFGQNLDYQQSQYSGQGHRECYPDHRDTGGYQRGSSGRGGGNYRGDSSGNYSQNYGQNYNQTYNQSYGQNYQQPQYSGQRDSYGNDNRSSGNYYQDRRESGGREGSGRGGRVQGGWNQGGNNSGMNNYQRGGYNRGRGRQY</sequence>
<feature type="compositionally biased region" description="Gly residues" evidence="2">
    <location>
        <begin position="482"/>
        <end position="497"/>
    </location>
</feature>
<evidence type="ECO:0000313" key="3">
    <source>
        <dbReference type="EMBL" id="EFN74857.1"/>
    </source>
</evidence>
<accession>E1ZVE7</accession>
<dbReference type="PANTHER" id="PTHR31353:SF1">
    <property type="entry name" value="PROTEIN FAM98B"/>
    <property type="match status" value="1"/>
</dbReference>
<feature type="compositionally biased region" description="Basic and acidic residues" evidence="2">
    <location>
        <begin position="470"/>
        <end position="481"/>
    </location>
</feature>
<feature type="compositionally biased region" description="Basic and acidic residues" evidence="2">
    <location>
        <begin position="392"/>
        <end position="403"/>
    </location>
</feature>
<organism evidence="4">
    <name type="scientific">Camponotus floridanus</name>
    <name type="common">Florida carpenter ant</name>
    <dbReference type="NCBI Taxonomy" id="104421"/>
    <lineage>
        <taxon>Eukaryota</taxon>
        <taxon>Metazoa</taxon>
        <taxon>Ecdysozoa</taxon>
        <taxon>Arthropoda</taxon>
        <taxon>Hexapoda</taxon>
        <taxon>Insecta</taxon>
        <taxon>Pterygota</taxon>
        <taxon>Neoptera</taxon>
        <taxon>Endopterygota</taxon>
        <taxon>Hymenoptera</taxon>
        <taxon>Apocrita</taxon>
        <taxon>Aculeata</taxon>
        <taxon>Formicoidea</taxon>
        <taxon>Formicidae</taxon>
        <taxon>Formicinae</taxon>
        <taxon>Camponotus</taxon>
    </lineage>
</organism>
<dbReference type="AlphaFoldDB" id="E1ZVE7"/>
<protein>
    <submittedName>
        <fullName evidence="3">Protein FAM98A</fullName>
    </submittedName>
</protein>
<evidence type="ECO:0000313" key="4">
    <source>
        <dbReference type="Proteomes" id="UP000000311"/>
    </source>
</evidence>
<evidence type="ECO:0000256" key="1">
    <source>
        <dbReference type="ARBA" id="ARBA00007218"/>
    </source>
</evidence>
<name>E1ZVE7_CAMFO</name>
<comment type="similarity">
    <text evidence="1">Belongs to the FAM98 family.</text>
</comment>
<dbReference type="Proteomes" id="UP000000311">
    <property type="component" value="Unassembled WGS sequence"/>
</dbReference>
<proteinExistence type="inferred from homology"/>
<dbReference type="OrthoDB" id="512356at2759"/>
<feature type="compositionally biased region" description="Polar residues" evidence="2">
    <location>
        <begin position="455"/>
        <end position="468"/>
    </location>
</feature>
<dbReference type="InParanoid" id="E1ZVE7"/>
<dbReference type="Pfam" id="PF10239">
    <property type="entry name" value="DUF2465"/>
    <property type="match status" value="1"/>
</dbReference>
<dbReference type="PANTHER" id="PTHR31353">
    <property type="entry name" value="FAM98"/>
    <property type="match status" value="1"/>
</dbReference>